<reference evidence="4 5" key="1">
    <citation type="submission" date="2019-01" db="EMBL/GenBank/DDBJ databases">
        <title>Novel species of Cellulomonas.</title>
        <authorList>
            <person name="Liu Q."/>
            <person name="Xin Y.-H."/>
        </authorList>
    </citation>
    <scope>NUCLEOTIDE SEQUENCE [LARGE SCALE GENOMIC DNA]</scope>
    <source>
        <strain evidence="4 5">HLT2-17</strain>
    </source>
</reference>
<evidence type="ECO:0000256" key="1">
    <source>
        <dbReference type="ARBA" id="ARBA00022679"/>
    </source>
</evidence>
<dbReference type="InterPro" id="IPR050832">
    <property type="entry name" value="Bact_Acetyltransf"/>
</dbReference>
<feature type="domain" description="N-acetyltransferase" evidence="3">
    <location>
        <begin position="1"/>
        <end position="161"/>
    </location>
</feature>
<dbReference type="Proteomes" id="UP000293764">
    <property type="component" value="Unassembled WGS sequence"/>
</dbReference>
<keyword evidence="1 4" id="KW-0808">Transferase</keyword>
<comment type="caution">
    <text evidence="4">The sequence shown here is derived from an EMBL/GenBank/DDBJ whole genome shotgun (WGS) entry which is preliminary data.</text>
</comment>
<name>A0A4Q5N0E3_9MICO</name>
<dbReference type="InterPro" id="IPR000182">
    <property type="entry name" value="GNAT_dom"/>
</dbReference>
<evidence type="ECO:0000313" key="4">
    <source>
        <dbReference type="EMBL" id="RYV49957.1"/>
    </source>
</evidence>
<dbReference type="PANTHER" id="PTHR43877:SF1">
    <property type="entry name" value="ACETYLTRANSFERASE"/>
    <property type="match status" value="1"/>
</dbReference>
<evidence type="ECO:0000256" key="2">
    <source>
        <dbReference type="ARBA" id="ARBA00023315"/>
    </source>
</evidence>
<dbReference type="Pfam" id="PF00583">
    <property type="entry name" value="Acetyltransf_1"/>
    <property type="match status" value="1"/>
</dbReference>
<dbReference type="PROSITE" id="PS51186">
    <property type="entry name" value="GNAT"/>
    <property type="match status" value="1"/>
</dbReference>
<keyword evidence="5" id="KW-1185">Reference proteome</keyword>
<dbReference type="Gene3D" id="3.40.630.30">
    <property type="match status" value="1"/>
</dbReference>
<dbReference type="EMBL" id="SDWW01000046">
    <property type="protein sequence ID" value="RYV49957.1"/>
    <property type="molecule type" value="Genomic_DNA"/>
</dbReference>
<dbReference type="SUPFAM" id="SSF55729">
    <property type="entry name" value="Acyl-CoA N-acyltransferases (Nat)"/>
    <property type="match status" value="1"/>
</dbReference>
<protein>
    <submittedName>
        <fullName evidence="4">GNAT family N-acetyltransferase</fullName>
    </submittedName>
</protein>
<evidence type="ECO:0000259" key="3">
    <source>
        <dbReference type="PROSITE" id="PS51186"/>
    </source>
</evidence>
<evidence type="ECO:0000313" key="5">
    <source>
        <dbReference type="Proteomes" id="UP000293764"/>
    </source>
</evidence>
<keyword evidence="2" id="KW-0012">Acyltransferase</keyword>
<dbReference type="RefSeq" id="WP_130103719.1">
    <property type="nucleotide sequence ID" value="NZ_SDWW01000046.1"/>
</dbReference>
<organism evidence="4 5">
    <name type="scientific">Pengzhenrongella frigida</name>
    <dbReference type="NCBI Taxonomy" id="1259133"/>
    <lineage>
        <taxon>Bacteria</taxon>
        <taxon>Bacillati</taxon>
        <taxon>Actinomycetota</taxon>
        <taxon>Actinomycetes</taxon>
        <taxon>Micrococcales</taxon>
        <taxon>Pengzhenrongella</taxon>
    </lineage>
</organism>
<dbReference type="OrthoDB" id="9790865at2"/>
<gene>
    <name evidence="4" type="ORF">EUA98_16115</name>
</gene>
<dbReference type="CDD" id="cd04301">
    <property type="entry name" value="NAT_SF"/>
    <property type="match status" value="1"/>
</dbReference>
<dbReference type="GO" id="GO:0016747">
    <property type="term" value="F:acyltransferase activity, transferring groups other than amino-acyl groups"/>
    <property type="evidence" value="ECO:0007669"/>
    <property type="project" value="InterPro"/>
</dbReference>
<accession>A0A4Q5N0E3</accession>
<dbReference type="InterPro" id="IPR016181">
    <property type="entry name" value="Acyl_CoA_acyltransferase"/>
</dbReference>
<dbReference type="PANTHER" id="PTHR43877">
    <property type="entry name" value="AMINOALKYLPHOSPHONATE N-ACETYLTRANSFERASE-RELATED-RELATED"/>
    <property type="match status" value="1"/>
</dbReference>
<proteinExistence type="predicted"/>
<sequence>MHLREAVTDDLDLLTGLLVDTVNWAGQTRMTRAQVIALPELHHCVAGWKRPTDFGLVALDDDEAPLGAIWARLFPDDDPGYGFISHDIPELGMAVHPGRRGTGVGRLLLRGCIEQARTAGCSALSLSVEDGNHVARTLYERHHFRVVGRTGASDTMRRDLGAQPA</sequence>
<dbReference type="AlphaFoldDB" id="A0A4Q5N0E3"/>